<evidence type="ECO:0000259" key="2">
    <source>
        <dbReference type="Pfam" id="PF17899"/>
    </source>
</evidence>
<dbReference type="InterPro" id="IPR040756">
    <property type="entry name" value="Peptidase_M61_N"/>
</dbReference>
<dbReference type="Pfam" id="PF17899">
    <property type="entry name" value="Peptidase_M61_N"/>
    <property type="match status" value="1"/>
</dbReference>
<dbReference type="InterPro" id="IPR007963">
    <property type="entry name" value="Peptidase_M61_catalytic"/>
</dbReference>
<sequence>MQSLPAPTLAAPAAVSYTITAAHLHAHLYQVELRIPAPVVGQTLSLPVWIPGSYLVREFSRHLQNVQAWQHGLPVAVQARNKNTWQIDSEAGACLTVQYQVYAFDNSVRTAWLDGARGFFNPTSLCLRVHGQTGQTHTLHIPADPWPSDWQLATALQADPSASPDARGFGSYRADDYDALADAPVEMGAFWSGAFEAGGIPHRFVVAGATATFDGERLLADTQKIVEAQLHFWHPDGSRAPHDRYVFLLNAVGNGYGGLEHRYSTALICNRSDLPRLDSPQQPEGYNTLLGLISHEYFHTWNVKRMRPAEFARYDYGQENYTELLWFFEGFTSYYDDLLLYRAGLLSQEQYLKALAKTIEQVQATPGRLLQTVAQASFDAWVKYYRQDENTANATVSYYTKGALVALCLDLTLRHEGQGDPQRNLDALMRQLWQHSAAGPMDQQDVLDALERVGGRSFQPEIDTWVHSTQPLPLQPLLTQHGVELGGKEPSWAQRLGLLVTEQPGAGISIRRILRGGLAEAAGLAVHDEWLGIEVAGQGWRIRKLDELGLYLSAQAAEFAALVARDGRMLRIPVLLGQSTETAQSGEAQCLIREQDALNAWLGRVAQA</sequence>
<dbReference type="GO" id="GO:0006508">
    <property type="term" value="P:proteolysis"/>
    <property type="evidence" value="ECO:0007669"/>
    <property type="project" value="UniProtKB-KW"/>
</dbReference>
<dbReference type="InterPro" id="IPR027268">
    <property type="entry name" value="Peptidase_M4/M1_CTD_sf"/>
</dbReference>
<dbReference type="GO" id="GO:0008237">
    <property type="term" value="F:metallopeptidase activity"/>
    <property type="evidence" value="ECO:0007669"/>
    <property type="project" value="UniProtKB-KW"/>
</dbReference>
<keyword evidence="3" id="KW-0645">Protease</keyword>
<dbReference type="Gene3D" id="1.10.390.10">
    <property type="entry name" value="Neutral Protease Domain 2"/>
    <property type="match status" value="1"/>
</dbReference>
<evidence type="ECO:0000313" key="4">
    <source>
        <dbReference type="Proteomes" id="UP000184327"/>
    </source>
</evidence>
<dbReference type="EMBL" id="FQUZ01000008">
    <property type="protein sequence ID" value="SHE87535.1"/>
    <property type="molecule type" value="Genomic_DNA"/>
</dbReference>
<reference evidence="3 4" key="1">
    <citation type="submission" date="2016-11" db="EMBL/GenBank/DDBJ databases">
        <authorList>
            <person name="Jaros S."/>
            <person name="Januszkiewicz K."/>
            <person name="Wedrychowicz H."/>
        </authorList>
    </citation>
    <scope>NUCLEOTIDE SEQUENCE [LARGE SCALE GENOMIC DNA]</scope>
    <source>
        <strain evidence="3 4">DSM 16112</strain>
    </source>
</reference>
<dbReference type="Proteomes" id="UP000184327">
    <property type="component" value="Unassembled WGS sequence"/>
</dbReference>
<dbReference type="PIRSF" id="PIRSF016493">
    <property type="entry name" value="Glycyl_aminpptds"/>
    <property type="match status" value="1"/>
</dbReference>
<feature type="domain" description="Peptidase M61 N-terminal" evidence="2">
    <location>
        <begin position="16"/>
        <end position="189"/>
    </location>
</feature>
<dbReference type="OrthoDB" id="9778516at2"/>
<feature type="domain" description="Peptidase M61 catalytic" evidence="1">
    <location>
        <begin position="289"/>
        <end position="405"/>
    </location>
</feature>
<proteinExistence type="predicted"/>
<keyword evidence="4" id="KW-1185">Reference proteome</keyword>
<dbReference type="RefSeq" id="WP_073355248.1">
    <property type="nucleotide sequence ID" value="NZ_FQUZ01000008.1"/>
</dbReference>
<gene>
    <name evidence="3" type="ORF">SAMN02745117_00972</name>
</gene>
<dbReference type="InterPro" id="IPR024191">
    <property type="entry name" value="Peptidase_M61"/>
</dbReference>
<organism evidence="3 4">
    <name type="scientific">Lampropedia hyalina DSM 16112</name>
    <dbReference type="NCBI Taxonomy" id="1122156"/>
    <lineage>
        <taxon>Bacteria</taxon>
        <taxon>Pseudomonadati</taxon>
        <taxon>Pseudomonadota</taxon>
        <taxon>Betaproteobacteria</taxon>
        <taxon>Burkholderiales</taxon>
        <taxon>Comamonadaceae</taxon>
        <taxon>Lampropedia</taxon>
    </lineage>
</organism>
<keyword evidence="3" id="KW-0482">Metalloprotease</keyword>
<name>A0A1M4X231_9BURK</name>
<dbReference type="STRING" id="1122156.SAMN02745117_00972"/>
<keyword evidence="3" id="KW-0378">Hydrolase</keyword>
<dbReference type="Gene3D" id="2.60.40.3650">
    <property type="match status" value="1"/>
</dbReference>
<evidence type="ECO:0000313" key="3">
    <source>
        <dbReference type="EMBL" id="SHE87535.1"/>
    </source>
</evidence>
<dbReference type="SUPFAM" id="SSF55486">
    <property type="entry name" value="Metalloproteases ('zincins'), catalytic domain"/>
    <property type="match status" value="1"/>
</dbReference>
<protein>
    <submittedName>
        <fullName evidence="3">Predicted metalloprotease, contains C-terminal PDZ domain</fullName>
    </submittedName>
</protein>
<evidence type="ECO:0000259" key="1">
    <source>
        <dbReference type="Pfam" id="PF05299"/>
    </source>
</evidence>
<dbReference type="AlphaFoldDB" id="A0A1M4X231"/>
<accession>A0A1M4X231</accession>
<dbReference type="Pfam" id="PF05299">
    <property type="entry name" value="Peptidase_M61"/>
    <property type="match status" value="1"/>
</dbReference>